<evidence type="ECO:0000256" key="2">
    <source>
        <dbReference type="SAM" id="SignalP"/>
    </source>
</evidence>
<evidence type="ECO:0000256" key="1">
    <source>
        <dbReference type="SAM" id="MobiDB-lite"/>
    </source>
</evidence>
<proteinExistence type="predicted"/>
<accession>A0A1E7F1Z1</accession>
<evidence type="ECO:0000313" key="3">
    <source>
        <dbReference type="EMBL" id="OEU12045.1"/>
    </source>
</evidence>
<dbReference type="AlphaFoldDB" id="A0A1E7F1Z1"/>
<keyword evidence="4" id="KW-1185">Reference proteome</keyword>
<reference evidence="3 4" key="1">
    <citation type="submission" date="2016-09" db="EMBL/GenBank/DDBJ databases">
        <title>Extensive genetic diversity and differential bi-allelic expression allows diatom success in the polar Southern Ocean.</title>
        <authorList>
            <consortium name="DOE Joint Genome Institute"/>
            <person name="Mock T."/>
            <person name="Otillar R.P."/>
            <person name="Strauss J."/>
            <person name="Dupont C."/>
            <person name="Frickenhaus S."/>
            <person name="Maumus F."/>
            <person name="Mcmullan M."/>
            <person name="Sanges R."/>
            <person name="Schmutz J."/>
            <person name="Toseland A."/>
            <person name="Valas R."/>
            <person name="Veluchamy A."/>
            <person name="Ward B.J."/>
            <person name="Allen A."/>
            <person name="Barry K."/>
            <person name="Falciatore A."/>
            <person name="Ferrante M."/>
            <person name="Fortunato A.E."/>
            <person name="Gloeckner G."/>
            <person name="Gruber A."/>
            <person name="Hipkin R."/>
            <person name="Janech M."/>
            <person name="Kroth P."/>
            <person name="Leese F."/>
            <person name="Lindquist E."/>
            <person name="Lyon B.R."/>
            <person name="Martin J."/>
            <person name="Mayer C."/>
            <person name="Parker M."/>
            <person name="Quesneville H."/>
            <person name="Raymond J."/>
            <person name="Uhlig C."/>
            <person name="Valentin K.U."/>
            <person name="Worden A.Z."/>
            <person name="Armbrust E.V."/>
            <person name="Bowler C."/>
            <person name="Green B."/>
            <person name="Moulton V."/>
            <person name="Van Oosterhout C."/>
            <person name="Grigoriev I."/>
        </authorList>
    </citation>
    <scope>NUCLEOTIDE SEQUENCE [LARGE SCALE GENOMIC DNA]</scope>
    <source>
        <strain evidence="3 4">CCMP1102</strain>
    </source>
</reference>
<keyword evidence="2" id="KW-0732">Signal</keyword>
<feature type="compositionally biased region" description="Polar residues" evidence="1">
    <location>
        <begin position="148"/>
        <end position="161"/>
    </location>
</feature>
<name>A0A1E7F1Z1_9STRA</name>
<dbReference type="Proteomes" id="UP000095751">
    <property type="component" value="Unassembled WGS sequence"/>
</dbReference>
<dbReference type="KEGG" id="fcy:FRACYDRAFT_244207"/>
<sequence>MKMLAKSFLVGIAALVVLPASSAFDINAINVKQVSFNDQNDPELDSDARDVKINAGGVNGSDCFVYTSQANYDLPSSTYSFDDFKIWETCGVFDGDSTDQLTNELLRGDNTGSEIRYVFADTSGDGSTTCFLEDAPPTGFSVELLSRPSGSNTDLTDTSLSGGARSSRRCDLSRDGTVVVFDTDDASLTDDDRANNQEHVVYTQDDGNSFIRLVPDEFYNATDGKESISGVVSGDGSYVAFHSNIIYPDASLTASETYLWRESDKNIHKVTNLKGKECNRTLMFDTLIGLYGIDKLIEQDLATELRLGNAGTQCNAFAAAGELSQTGTIDVKDNPASISDDGRFVAFTTNFESATLRGTLERPTPVSQRNLFLFDTKLGITWNITDEGESEGGMPVDEPKLEQFQCLTAPTSFGGGAIVANRTACSERNQIRQSCCWQRPFFLPVVTNRISGNGESIVYSSDLGPITDTGIQGDQEIVHYHVPTGIRTQITDTRNRDYDDFFPSISQMGDAVAWTSDFDYTTNEPITLTNQIFASKLIMGCSRDTTASNFEASPDVEVCCEFDNLNLDTAGKGKVKEVTFVLMGDPDTLKAHVAFSDVDSDSDEKWCAAYVEQVRNDVACSLAVPKESVVIVDDATDCNNWTKDQIEVTLLFSKNPIKKVSDMCTEIQLQYDDTNSKLWTSYLTKTLKLDNKPKLSE</sequence>
<evidence type="ECO:0000313" key="4">
    <source>
        <dbReference type="Proteomes" id="UP000095751"/>
    </source>
</evidence>
<feature type="signal peptide" evidence="2">
    <location>
        <begin position="1"/>
        <end position="23"/>
    </location>
</feature>
<protein>
    <submittedName>
        <fullName evidence="3">Uncharacterized protein</fullName>
    </submittedName>
</protein>
<dbReference type="SUPFAM" id="SSF69304">
    <property type="entry name" value="Tricorn protease N-terminal domain"/>
    <property type="match status" value="1"/>
</dbReference>
<dbReference type="EMBL" id="KV784365">
    <property type="protein sequence ID" value="OEU12045.1"/>
    <property type="molecule type" value="Genomic_DNA"/>
</dbReference>
<dbReference type="InParanoid" id="A0A1E7F1Z1"/>
<feature type="region of interest" description="Disordered" evidence="1">
    <location>
        <begin position="147"/>
        <end position="166"/>
    </location>
</feature>
<organism evidence="3 4">
    <name type="scientific">Fragilariopsis cylindrus CCMP1102</name>
    <dbReference type="NCBI Taxonomy" id="635003"/>
    <lineage>
        <taxon>Eukaryota</taxon>
        <taxon>Sar</taxon>
        <taxon>Stramenopiles</taxon>
        <taxon>Ochrophyta</taxon>
        <taxon>Bacillariophyta</taxon>
        <taxon>Bacillariophyceae</taxon>
        <taxon>Bacillariophycidae</taxon>
        <taxon>Bacillariales</taxon>
        <taxon>Bacillariaceae</taxon>
        <taxon>Fragilariopsis</taxon>
    </lineage>
</organism>
<gene>
    <name evidence="3" type="ORF">FRACYDRAFT_244207</name>
</gene>
<feature type="chain" id="PRO_5009192537" evidence="2">
    <location>
        <begin position="24"/>
        <end position="697"/>
    </location>
</feature>